<dbReference type="EMBL" id="AANPCH010000007">
    <property type="protein sequence ID" value="EDP8662167.1"/>
    <property type="molecule type" value="Genomic_DNA"/>
</dbReference>
<comment type="caution">
    <text evidence="2">The sequence shown here is derived from an EMBL/GenBank/DDBJ whole genome shotgun (WGS) entry which is preliminary data.</text>
</comment>
<accession>A0A698W5B9</accession>
<dbReference type="AlphaFoldDB" id="A0A698W5B9"/>
<evidence type="ECO:0000313" key="2">
    <source>
        <dbReference type="EMBL" id="EDP8662167.1"/>
    </source>
</evidence>
<dbReference type="EMBL" id="AANPBW010000007">
    <property type="protein sequence ID" value="EDP8606576.1"/>
    <property type="molecule type" value="Genomic_DNA"/>
</dbReference>
<reference evidence="2" key="1">
    <citation type="submission" date="2019-12" db="EMBL/GenBank/DDBJ databases">
        <authorList>
            <person name="Ashton P.M."/>
            <person name="Dallman T."/>
            <person name="Nair S."/>
            <person name="De Pinna E."/>
            <person name="Peters T."/>
            <person name="Grant K."/>
        </authorList>
    </citation>
    <scope>NUCLEOTIDE SEQUENCE</scope>
    <source>
        <strain evidence="1">267043</strain>
        <strain evidence="2">854886</strain>
    </source>
</reference>
<proteinExistence type="predicted"/>
<sequence>MALFIIILVLLNNSPDIRNLLFSINSMTRIIIVQMLIKKTKFSAYF</sequence>
<gene>
    <name evidence="1" type="ORF">FPE52_002135</name>
    <name evidence="2" type="ORF">GRG92_001821</name>
</gene>
<evidence type="ECO:0000313" key="1">
    <source>
        <dbReference type="EMBL" id="EDP8606576.1"/>
    </source>
</evidence>
<organism evidence="2">
    <name type="scientific">Salmonella bongori</name>
    <dbReference type="NCBI Taxonomy" id="54736"/>
    <lineage>
        <taxon>Bacteria</taxon>
        <taxon>Pseudomonadati</taxon>
        <taxon>Pseudomonadota</taxon>
        <taxon>Gammaproteobacteria</taxon>
        <taxon>Enterobacterales</taxon>
        <taxon>Enterobacteriaceae</taxon>
        <taxon>Salmonella</taxon>
    </lineage>
</organism>
<name>A0A698W5B9_SALBN</name>
<protein>
    <submittedName>
        <fullName evidence="2">Uncharacterized protein</fullName>
    </submittedName>
</protein>